<feature type="region of interest" description="Disordered" evidence="5">
    <location>
        <begin position="177"/>
        <end position="210"/>
    </location>
</feature>
<dbReference type="Gene3D" id="1.10.601.10">
    <property type="entry name" value="RNA Polymerase Primary Sigma Factor"/>
    <property type="match status" value="1"/>
</dbReference>
<keyword evidence="4" id="KW-0804">Transcription</keyword>
<dbReference type="GO" id="GO:0016987">
    <property type="term" value="F:sigma factor activity"/>
    <property type="evidence" value="ECO:0007669"/>
    <property type="project" value="UniProtKB-KW"/>
</dbReference>
<dbReference type="CDD" id="cd06171">
    <property type="entry name" value="Sigma70_r4"/>
    <property type="match status" value="1"/>
</dbReference>
<reference evidence="8" key="1">
    <citation type="submission" date="2020-05" db="EMBL/GenBank/DDBJ databases">
        <authorList>
            <person name="Chiriac C."/>
            <person name="Salcher M."/>
            <person name="Ghai R."/>
            <person name="Kavagutti S V."/>
        </authorList>
    </citation>
    <scope>NUCLEOTIDE SEQUENCE</scope>
</reference>
<feature type="domain" description="RNA polymerase sigma-70" evidence="6">
    <location>
        <begin position="3"/>
        <end position="16"/>
    </location>
</feature>
<dbReference type="SUPFAM" id="SSF88946">
    <property type="entry name" value="Sigma2 domain of RNA polymerase sigma factors"/>
    <property type="match status" value="1"/>
</dbReference>
<dbReference type="AlphaFoldDB" id="A0A6J7EVS7"/>
<dbReference type="PANTHER" id="PTHR30603:SF60">
    <property type="entry name" value="RNA POLYMERASE SIGMA FACTOR RPOD"/>
    <property type="match status" value="1"/>
</dbReference>
<dbReference type="NCBIfam" id="TIGR02937">
    <property type="entry name" value="sigma70-ECF"/>
    <property type="match status" value="1"/>
</dbReference>
<evidence type="ECO:0000256" key="3">
    <source>
        <dbReference type="ARBA" id="ARBA00023125"/>
    </source>
</evidence>
<dbReference type="GO" id="GO:0003677">
    <property type="term" value="F:DNA binding"/>
    <property type="evidence" value="ECO:0007669"/>
    <property type="project" value="UniProtKB-KW"/>
</dbReference>
<dbReference type="Pfam" id="PF04539">
    <property type="entry name" value="Sigma70_r3"/>
    <property type="match status" value="1"/>
</dbReference>
<keyword evidence="2" id="KW-0731">Sigma factor</keyword>
<gene>
    <name evidence="8" type="ORF">UFOPK3444_01681</name>
</gene>
<dbReference type="InterPro" id="IPR036388">
    <property type="entry name" value="WH-like_DNA-bd_sf"/>
</dbReference>
<evidence type="ECO:0000256" key="2">
    <source>
        <dbReference type="ARBA" id="ARBA00023082"/>
    </source>
</evidence>
<dbReference type="InterPro" id="IPR050239">
    <property type="entry name" value="Sigma-70_RNA_pol_init_factors"/>
</dbReference>
<feature type="compositionally biased region" description="Basic and acidic residues" evidence="5">
    <location>
        <begin position="184"/>
        <end position="198"/>
    </location>
</feature>
<evidence type="ECO:0000256" key="4">
    <source>
        <dbReference type="ARBA" id="ARBA00023163"/>
    </source>
</evidence>
<dbReference type="InterPro" id="IPR007630">
    <property type="entry name" value="RNA_pol_sigma70_r4"/>
</dbReference>
<sequence length="210" mass="23229">MTDLVQEGMLGLIRAVEKFDYRKGFKFSTYGTLWIRQAIQRGLENSARTIRLPVHVNQRMRAIARAEREMAALLGRDPTDAELAETTDLPIEEILEARKAAMGVTSLDIGVGEDGDTTLGDLLPSDEPMPSDLAEINDRKLLVRDAVSSLPASERTVLELRFGLTGEDPTTLAQTGRELGVTPERARQLEEQGLRRLAESGTVRSLREEA</sequence>
<dbReference type="InterPro" id="IPR000943">
    <property type="entry name" value="RNA_pol_sigma70"/>
</dbReference>
<dbReference type="PANTHER" id="PTHR30603">
    <property type="entry name" value="RNA POLYMERASE SIGMA FACTOR RPO"/>
    <property type="match status" value="1"/>
</dbReference>
<dbReference type="EMBL" id="CAFBLU010000067">
    <property type="protein sequence ID" value="CAB4883493.1"/>
    <property type="molecule type" value="Genomic_DNA"/>
</dbReference>
<name>A0A6J7EVS7_9ZZZZ</name>
<dbReference type="Pfam" id="PF04545">
    <property type="entry name" value="Sigma70_r4"/>
    <property type="match status" value="1"/>
</dbReference>
<accession>A0A6J7EVS7</accession>
<dbReference type="Gene3D" id="1.10.10.10">
    <property type="entry name" value="Winged helix-like DNA-binding domain superfamily/Winged helix DNA-binding domain"/>
    <property type="match status" value="2"/>
</dbReference>
<dbReference type="InterPro" id="IPR014284">
    <property type="entry name" value="RNA_pol_sigma-70_dom"/>
</dbReference>
<dbReference type="InterPro" id="IPR013324">
    <property type="entry name" value="RNA_pol_sigma_r3/r4-like"/>
</dbReference>
<dbReference type="GO" id="GO:0006352">
    <property type="term" value="P:DNA-templated transcription initiation"/>
    <property type="evidence" value="ECO:0007669"/>
    <property type="project" value="InterPro"/>
</dbReference>
<dbReference type="InterPro" id="IPR013325">
    <property type="entry name" value="RNA_pol_sigma_r2"/>
</dbReference>
<dbReference type="InterPro" id="IPR007624">
    <property type="entry name" value="RNA_pol_sigma70_r3"/>
</dbReference>
<keyword evidence="1" id="KW-0805">Transcription regulation</keyword>
<dbReference type="Pfam" id="PF04542">
    <property type="entry name" value="Sigma70_r2"/>
    <property type="match status" value="1"/>
</dbReference>
<dbReference type="InterPro" id="IPR007627">
    <property type="entry name" value="RNA_pol_sigma70_r2"/>
</dbReference>
<protein>
    <submittedName>
        <fullName evidence="8">Unannotated protein</fullName>
    </submittedName>
</protein>
<evidence type="ECO:0000313" key="8">
    <source>
        <dbReference type="EMBL" id="CAB4883493.1"/>
    </source>
</evidence>
<organism evidence="8">
    <name type="scientific">freshwater metagenome</name>
    <dbReference type="NCBI Taxonomy" id="449393"/>
    <lineage>
        <taxon>unclassified sequences</taxon>
        <taxon>metagenomes</taxon>
        <taxon>ecological metagenomes</taxon>
    </lineage>
</organism>
<dbReference type="SUPFAM" id="SSF88659">
    <property type="entry name" value="Sigma3 and sigma4 domains of RNA polymerase sigma factors"/>
    <property type="match status" value="2"/>
</dbReference>
<proteinExistence type="predicted"/>
<dbReference type="PROSITE" id="PS00715">
    <property type="entry name" value="SIGMA70_1"/>
    <property type="match status" value="1"/>
</dbReference>
<keyword evidence="3" id="KW-0238">DNA-binding</keyword>
<dbReference type="PROSITE" id="PS00716">
    <property type="entry name" value="SIGMA70_2"/>
    <property type="match status" value="1"/>
</dbReference>
<evidence type="ECO:0000256" key="1">
    <source>
        <dbReference type="ARBA" id="ARBA00023015"/>
    </source>
</evidence>
<dbReference type="PRINTS" id="PR00046">
    <property type="entry name" value="SIGMA70FCT"/>
</dbReference>
<feature type="domain" description="RNA polymerase sigma-70" evidence="7">
    <location>
        <begin position="171"/>
        <end position="197"/>
    </location>
</feature>
<evidence type="ECO:0000259" key="6">
    <source>
        <dbReference type="PROSITE" id="PS00715"/>
    </source>
</evidence>
<evidence type="ECO:0000259" key="7">
    <source>
        <dbReference type="PROSITE" id="PS00716"/>
    </source>
</evidence>
<evidence type="ECO:0000256" key="5">
    <source>
        <dbReference type="SAM" id="MobiDB-lite"/>
    </source>
</evidence>